<dbReference type="Pfam" id="PF08681">
    <property type="entry name" value="TacA1"/>
    <property type="match status" value="1"/>
</dbReference>
<comment type="similarity">
    <text evidence="2">Belongs to the TacA antitoxin family.</text>
</comment>
<dbReference type="KEGG" id="dto:TOL2_C08460"/>
<keyword evidence="1" id="KW-1277">Toxin-antitoxin system</keyword>
<dbReference type="STRING" id="651182.TOL2_C08460"/>
<dbReference type="InterPro" id="IPR014795">
    <property type="entry name" value="TacA_1-like"/>
</dbReference>
<dbReference type="PATRIC" id="fig|651182.5.peg.1019"/>
<keyword evidence="4" id="KW-1185">Reference proteome</keyword>
<reference evidence="3 4" key="1">
    <citation type="journal article" date="2013" name="Environ. Microbiol.">
        <title>Complete genome, catabolic sub-proteomes and key-metabolites of Desulfobacula toluolica Tol2, a marine, aromatic compound-degrading, sulfate-reducing bacterium.</title>
        <authorList>
            <person name="Wohlbrand L."/>
            <person name="Jacob J.H."/>
            <person name="Kube M."/>
            <person name="Mussmann M."/>
            <person name="Jarling R."/>
            <person name="Beck A."/>
            <person name="Amann R."/>
            <person name="Wilkes H."/>
            <person name="Reinhardt R."/>
            <person name="Rabus R."/>
        </authorList>
    </citation>
    <scope>NUCLEOTIDE SEQUENCE [LARGE SCALE GENOMIC DNA]</scope>
    <source>
        <strain evidence="4">DSM 7467 / Tol2</strain>
    </source>
</reference>
<dbReference type="HOGENOM" id="CLU_152494_3_4_7"/>
<dbReference type="PANTHER" id="PTHR35401">
    <property type="entry name" value="COPG FAMILY HELIX-TURN-HELIX PROTEIN-RELATED-RELATED"/>
    <property type="match status" value="1"/>
</dbReference>
<dbReference type="GO" id="GO:0006355">
    <property type="term" value="P:regulation of DNA-templated transcription"/>
    <property type="evidence" value="ECO:0007669"/>
    <property type="project" value="InterPro"/>
</dbReference>
<name>K0N4I3_DESTT</name>
<accession>K0N4I3</accession>
<evidence type="ECO:0000313" key="4">
    <source>
        <dbReference type="Proteomes" id="UP000007347"/>
    </source>
</evidence>
<protein>
    <submittedName>
        <fullName evidence="3">Conserved uncharacterized protein, DUF1778</fullName>
    </submittedName>
</protein>
<dbReference type="InterPro" id="IPR010985">
    <property type="entry name" value="Ribbon_hlx_hlx"/>
</dbReference>
<dbReference type="EMBL" id="FO203503">
    <property type="protein sequence ID" value="CCK79014.1"/>
    <property type="molecule type" value="Genomic_DNA"/>
</dbReference>
<evidence type="ECO:0000256" key="2">
    <source>
        <dbReference type="ARBA" id="ARBA00049988"/>
    </source>
</evidence>
<evidence type="ECO:0000313" key="3">
    <source>
        <dbReference type="EMBL" id="CCK79014.1"/>
    </source>
</evidence>
<organism evidence="3 4">
    <name type="scientific">Desulfobacula toluolica (strain DSM 7467 / Tol2)</name>
    <dbReference type="NCBI Taxonomy" id="651182"/>
    <lineage>
        <taxon>Bacteria</taxon>
        <taxon>Pseudomonadati</taxon>
        <taxon>Thermodesulfobacteriota</taxon>
        <taxon>Desulfobacteria</taxon>
        <taxon>Desulfobacterales</taxon>
        <taxon>Desulfobacteraceae</taxon>
        <taxon>Desulfobacula</taxon>
    </lineage>
</organism>
<dbReference type="AlphaFoldDB" id="K0N4I3"/>
<dbReference type="SUPFAM" id="SSF47598">
    <property type="entry name" value="Ribbon-helix-helix"/>
    <property type="match status" value="1"/>
</dbReference>
<dbReference type="PANTHER" id="PTHR35401:SF2">
    <property type="entry name" value="ABC-TYPE TRANSPORT SYSTEM"/>
    <property type="match status" value="1"/>
</dbReference>
<dbReference type="Proteomes" id="UP000007347">
    <property type="component" value="Chromosome"/>
</dbReference>
<gene>
    <name evidence="3" type="ordered locus">TOL2_C08460</name>
</gene>
<evidence type="ECO:0000256" key="1">
    <source>
        <dbReference type="ARBA" id="ARBA00022649"/>
    </source>
</evidence>
<proteinExistence type="inferred from homology"/>
<sequence length="107" mass="12195">MTIFYKNSGDSTMDAATQNKNERINLRIKSSAKRLIDLAAGFEGKTVSHFILTCALERAAETVQEHQMMTLNTKDSRIFFDALAEPVRFNQKLTASFEEYDKRVISK</sequence>
<dbReference type="Gene3D" id="1.20.5.780">
    <property type="entry name" value="Single helix bin"/>
    <property type="match status" value="1"/>
</dbReference>